<feature type="compositionally biased region" description="Basic residues" evidence="1">
    <location>
        <begin position="75"/>
        <end position="92"/>
    </location>
</feature>
<proteinExistence type="predicted"/>
<feature type="region of interest" description="Disordered" evidence="1">
    <location>
        <begin position="1"/>
        <end position="143"/>
    </location>
</feature>
<organism evidence="2 3">
    <name type="scientific">Trifolium medium</name>
    <dbReference type="NCBI Taxonomy" id="97028"/>
    <lineage>
        <taxon>Eukaryota</taxon>
        <taxon>Viridiplantae</taxon>
        <taxon>Streptophyta</taxon>
        <taxon>Embryophyta</taxon>
        <taxon>Tracheophyta</taxon>
        <taxon>Spermatophyta</taxon>
        <taxon>Magnoliopsida</taxon>
        <taxon>eudicotyledons</taxon>
        <taxon>Gunneridae</taxon>
        <taxon>Pentapetalae</taxon>
        <taxon>rosids</taxon>
        <taxon>fabids</taxon>
        <taxon>Fabales</taxon>
        <taxon>Fabaceae</taxon>
        <taxon>Papilionoideae</taxon>
        <taxon>50 kb inversion clade</taxon>
        <taxon>NPAAA clade</taxon>
        <taxon>Hologalegina</taxon>
        <taxon>IRL clade</taxon>
        <taxon>Trifolieae</taxon>
        <taxon>Trifolium</taxon>
    </lineage>
</organism>
<accession>A0A392Q7J1</accession>
<dbReference type="Proteomes" id="UP000265520">
    <property type="component" value="Unassembled WGS sequence"/>
</dbReference>
<evidence type="ECO:0000313" key="3">
    <source>
        <dbReference type="Proteomes" id="UP000265520"/>
    </source>
</evidence>
<feature type="non-terminal residue" evidence="2">
    <location>
        <position position="208"/>
    </location>
</feature>
<evidence type="ECO:0000256" key="1">
    <source>
        <dbReference type="SAM" id="MobiDB-lite"/>
    </source>
</evidence>
<feature type="compositionally biased region" description="Basic and acidic residues" evidence="1">
    <location>
        <begin position="63"/>
        <end position="74"/>
    </location>
</feature>
<dbReference type="AlphaFoldDB" id="A0A392Q7J1"/>
<name>A0A392Q7J1_9FABA</name>
<evidence type="ECO:0000313" key="2">
    <source>
        <dbReference type="EMBL" id="MCI20291.1"/>
    </source>
</evidence>
<protein>
    <submittedName>
        <fullName evidence="2">Uncharacterized protein</fullName>
    </submittedName>
</protein>
<feature type="compositionally biased region" description="Basic and acidic residues" evidence="1">
    <location>
        <begin position="1"/>
        <end position="14"/>
    </location>
</feature>
<feature type="compositionally biased region" description="Acidic residues" evidence="1">
    <location>
        <begin position="97"/>
        <end position="106"/>
    </location>
</feature>
<dbReference type="EMBL" id="LXQA010119170">
    <property type="protein sequence ID" value="MCI20291.1"/>
    <property type="molecule type" value="Genomic_DNA"/>
</dbReference>
<feature type="non-terminal residue" evidence="2">
    <location>
        <position position="1"/>
    </location>
</feature>
<keyword evidence="3" id="KW-1185">Reference proteome</keyword>
<sequence length="208" mass="23127">IAKVSPLKERKDSSESEEDQLASEGKVTAGTEGASDAHVSKGKKPIVSDTAIAATPKRKRANKEKTENVMEGKKKITKKQRTQKKRAPKVVRKMVIQEEDDEETYEEPLHCKRKRAETDKDQSEPKRMHTETDTGNIHSSKDNVIDSQAQNPSIYSPSNQPLLETNIDSALLQPINIAYPPQTFELPHITSETDLDTVAEGIKIAAEI</sequence>
<feature type="compositionally biased region" description="Basic and acidic residues" evidence="1">
    <location>
        <begin position="116"/>
        <end position="132"/>
    </location>
</feature>
<reference evidence="2 3" key="1">
    <citation type="journal article" date="2018" name="Front. Plant Sci.">
        <title>Red Clover (Trifolium pratense) and Zigzag Clover (T. medium) - A Picture of Genomic Similarities and Differences.</title>
        <authorList>
            <person name="Dluhosova J."/>
            <person name="Istvanek J."/>
            <person name="Nedelnik J."/>
            <person name="Repkova J."/>
        </authorList>
    </citation>
    <scope>NUCLEOTIDE SEQUENCE [LARGE SCALE GENOMIC DNA]</scope>
    <source>
        <strain evidence="3">cv. 10/8</strain>
        <tissue evidence="2">Leaf</tissue>
    </source>
</reference>
<comment type="caution">
    <text evidence="2">The sequence shown here is derived from an EMBL/GenBank/DDBJ whole genome shotgun (WGS) entry which is preliminary data.</text>
</comment>